<dbReference type="OrthoDB" id="9773828at2"/>
<protein>
    <submittedName>
        <fullName evidence="3">Aldo/keto reductase</fullName>
    </submittedName>
</protein>
<dbReference type="GO" id="GO:0016491">
    <property type="term" value="F:oxidoreductase activity"/>
    <property type="evidence" value="ECO:0007669"/>
    <property type="project" value="UniProtKB-KW"/>
</dbReference>
<comment type="caution">
    <text evidence="3">The sequence shown here is derived from an EMBL/GenBank/DDBJ whole genome shotgun (WGS) entry which is preliminary data.</text>
</comment>
<accession>A0A4R5KC17</accession>
<evidence type="ECO:0000313" key="3">
    <source>
        <dbReference type="EMBL" id="TDF92799.1"/>
    </source>
</evidence>
<dbReference type="InterPro" id="IPR036812">
    <property type="entry name" value="NAD(P)_OxRdtase_dom_sf"/>
</dbReference>
<dbReference type="SUPFAM" id="SSF51430">
    <property type="entry name" value="NAD(P)-linked oxidoreductase"/>
    <property type="match status" value="1"/>
</dbReference>
<dbReference type="InterPro" id="IPR050523">
    <property type="entry name" value="AKR_Detox_Biosynth"/>
</dbReference>
<dbReference type="InterPro" id="IPR023210">
    <property type="entry name" value="NADP_OxRdtase_dom"/>
</dbReference>
<name>A0A4R5KC17_9BACL</name>
<dbReference type="EMBL" id="SMRT01000019">
    <property type="protein sequence ID" value="TDF92799.1"/>
    <property type="molecule type" value="Genomic_DNA"/>
</dbReference>
<dbReference type="Gene3D" id="3.20.20.100">
    <property type="entry name" value="NADP-dependent oxidoreductase domain"/>
    <property type="match status" value="1"/>
</dbReference>
<evidence type="ECO:0000256" key="1">
    <source>
        <dbReference type="ARBA" id="ARBA00023002"/>
    </source>
</evidence>
<dbReference type="PANTHER" id="PTHR43364">
    <property type="entry name" value="NADH-SPECIFIC METHYLGLYOXAL REDUCTASE-RELATED"/>
    <property type="match status" value="1"/>
</dbReference>
<sequence>MKIARKKLGNSEIEVSPLGFGCWAIGGPFWLDGLPDGWGHVNDEASIRAIGRALELGINFFDTADAYGVGHSESIIGRALKGKRHEAVIATKFGFTHDIATKQVYTRTDVSPAYIRKACEASLRRLGTDYIDLYQIHVGGVPLEELDSVIESLEGLKREGWIRSYGWSTSDAERAAAFGERSSGVAIQHPLNVLHDDGPMIDVCERYGLSSINNSPLAMGLLSGKFDLSSSLPQDDVRGSKHEWVFYFKNGKPDAGYMDQLEAVKEILTSGGRSPVQGALAWIWGRSGAAVPIPGLKTETQLEEAAKALDYGPLTQGEMEEIRKLLDNLLDNRDTMRN</sequence>
<keyword evidence="1" id="KW-0560">Oxidoreductase</keyword>
<dbReference type="Pfam" id="PF00248">
    <property type="entry name" value="Aldo_ket_red"/>
    <property type="match status" value="1"/>
</dbReference>
<dbReference type="GO" id="GO:0005829">
    <property type="term" value="C:cytosol"/>
    <property type="evidence" value="ECO:0007669"/>
    <property type="project" value="TreeGrafter"/>
</dbReference>
<proteinExistence type="predicted"/>
<dbReference type="RefSeq" id="WP_133234903.1">
    <property type="nucleotide sequence ID" value="NZ_SMRT01000019.1"/>
</dbReference>
<organism evidence="3 4">
    <name type="scientific">Paenibacillus piri</name>
    <dbReference type="NCBI Taxonomy" id="2547395"/>
    <lineage>
        <taxon>Bacteria</taxon>
        <taxon>Bacillati</taxon>
        <taxon>Bacillota</taxon>
        <taxon>Bacilli</taxon>
        <taxon>Bacillales</taxon>
        <taxon>Paenibacillaceae</taxon>
        <taxon>Paenibacillus</taxon>
    </lineage>
</organism>
<feature type="domain" description="NADP-dependent oxidoreductase" evidence="2">
    <location>
        <begin position="18"/>
        <end position="326"/>
    </location>
</feature>
<dbReference type="CDD" id="cd19086">
    <property type="entry name" value="AKR_AKR11C1"/>
    <property type="match status" value="1"/>
</dbReference>
<reference evidence="3 4" key="1">
    <citation type="submission" date="2019-03" db="EMBL/GenBank/DDBJ databases">
        <title>This is whole genome sequence of Paenibacillus sp MS74 strain.</title>
        <authorList>
            <person name="Trinh H.N."/>
        </authorList>
    </citation>
    <scope>NUCLEOTIDE SEQUENCE [LARGE SCALE GENOMIC DNA]</scope>
    <source>
        <strain evidence="3 4">MS74</strain>
    </source>
</reference>
<gene>
    <name evidence="3" type="ORF">E1757_29250</name>
</gene>
<dbReference type="AlphaFoldDB" id="A0A4R5KC17"/>
<keyword evidence="4" id="KW-1185">Reference proteome</keyword>
<dbReference type="PANTHER" id="PTHR43364:SF4">
    <property type="entry name" value="NAD(P)-LINKED OXIDOREDUCTASE SUPERFAMILY PROTEIN"/>
    <property type="match status" value="1"/>
</dbReference>
<dbReference type="Proteomes" id="UP000295636">
    <property type="component" value="Unassembled WGS sequence"/>
</dbReference>
<evidence type="ECO:0000259" key="2">
    <source>
        <dbReference type="Pfam" id="PF00248"/>
    </source>
</evidence>
<evidence type="ECO:0000313" key="4">
    <source>
        <dbReference type="Proteomes" id="UP000295636"/>
    </source>
</evidence>